<feature type="transmembrane region" description="Helical" evidence="5">
    <location>
        <begin position="135"/>
        <end position="156"/>
    </location>
</feature>
<dbReference type="Proteomes" id="UP000009138">
    <property type="component" value="Unassembled WGS sequence"/>
</dbReference>
<evidence type="ECO:0000256" key="3">
    <source>
        <dbReference type="ARBA" id="ARBA00022989"/>
    </source>
</evidence>
<dbReference type="OMA" id="MVFWEAY"/>
<keyword evidence="8" id="KW-1185">Reference proteome</keyword>
<dbReference type="AlphaFoldDB" id="I1BZI9"/>
<reference evidence="7 8" key="1">
    <citation type="journal article" date="2009" name="PLoS Genet.">
        <title>Genomic analysis of the basal lineage fungus Rhizopus oryzae reveals a whole-genome duplication.</title>
        <authorList>
            <person name="Ma L.-J."/>
            <person name="Ibrahim A.S."/>
            <person name="Skory C."/>
            <person name="Grabherr M.G."/>
            <person name="Burger G."/>
            <person name="Butler M."/>
            <person name="Elias M."/>
            <person name="Idnurm A."/>
            <person name="Lang B.F."/>
            <person name="Sone T."/>
            <person name="Abe A."/>
            <person name="Calvo S.E."/>
            <person name="Corrochano L.M."/>
            <person name="Engels R."/>
            <person name="Fu J."/>
            <person name="Hansberg W."/>
            <person name="Kim J.-M."/>
            <person name="Kodira C.D."/>
            <person name="Koehrsen M.J."/>
            <person name="Liu B."/>
            <person name="Miranda-Saavedra D."/>
            <person name="O'Leary S."/>
            <person name="Ortiz-Castellanos L."/>
            <person name="Poulter R."/>
            <person name="Rodriguez-Romero J."/>
            <person name="Ruiz-Herrera J."/>
            <person name="Shen Y.-Q."/>
            <person name="Zeng Q."/>
            <person name="Galagan J."/>
            <person name="Birren B.W."/>
            <person name="Cuomo C.A."/>
            <person name="Wickes B.L."/>
        </authorList>
    </citation>
    <scope>NUCLEOTIDE SEQUENCE [LARGE SCALE GENOMIC DNA]</scope>
    <source>
        <strain evidence="8">RA 99-880 / ATCC MYA-4621 / FGSC 9543 / NRRL 43880</strain>
    </source>
</reference>
<evidence type="ECO:0000313" key="7">
    <source>
        <dbReference type="EMBL" id="EIE81619.1"/>
    </source>
</evidence>
<gene>
    <name evidence="7" type="ORF">RO3G_06324</name>
</gene>
<protein>
    <recommendedName>
        <fullName evidence="6">Fatty acid hydroxylase domain-containing protein</fullName>
    </recommendedName>
</protein>
<dbReference type="eggNOG" id="KOG0874">
    <property type="taxonomic scope" value="Eukaryota"/>
</dbReference>
<dbReference type="GO" id="GO:0016491">
    <property type="term" value="F:oxidoreductase activity"/>
    <property type="evidence" value="ECO:0007669"/>
    <property type="project" value="InterPro"/>
</dbReference>
<accession>I1BZI9</accession>
<keyword evidence="3 5" id="KW-1133">Transmembrane helix</keyword>
<sequence length="256" mass="29900">MNSTYQKVDFYSKISSLDIWEDEVMAIWVPITVYWVQCTFYEILMKLNIPFFEQYRIHSPEDQKRNKVSFIKVLVMVALQHVVQIILGIALFKGVDHAADQLKYEEAIVKYSTLVLPIVNQFTLDKQGYIIANQIGLFIQNFLVPTIQFFIAMFIVDTHQYVLHRMAHTIKFVYKYMHSHHHRLYVPYAFGALYNHPLEGFLLDSCGAALAFELTGMSPRLGMYFFTFSTLKTVNDHCGYYFPWDPLTVCFGNNVI</sequence>
<feature type="domain" description="Fatty acid hydroxylase" evidence="6">
    <location>
        <begin position="150"/>
        <end position="245"/>
    </location>
</feature>
<dbReference type="VEuPathDB" id="FungiDB:RO3G_06324"/>
<evidence type="ECO:0000256" key="1">
    <source>
        <dbReference type="ARBA" id="ARBA00004370"/>
    </source>
</evidence>
<organism evidence="7 8">
    <name type="scientific">Rhizopus delemar (strain RA 99-880 / ATCC MYA-4621 / FGSC 9543 / NRRL 43880)</name>
    <name type="common">Mucormycosis agent</name>
    <name type="synonym">Rhizopus arrhizus var. delemar</name>
    <dbReference type="NCBI Taxonomy" id="246409"/>
    <lineage>
        <taxon>Eukaryota</taxon>
        <taxon>Fungi</taxon>
        <taxon>Fungi incertae sedis</taxon>
        <taxon>Mucoromycota</taxon>
        <taxon>Mucoromycotina</taxon>
        <taxon>Mucoromycetes</taxon>
        <taxon>Mucorales</taxon>
        <taxon>Mucorineae</taxon>
        <taxon>Rhizopodaceae</taxon>
        <taxon>Rhizopus</taxon>
    </lineage>
</organism>
<dbReference type="Pfam" id="PF04116">
    <property type="entry name" value="FA_hydroxylase"/>
    <property type="match status" value="1"/>
</dbReference>
<dbReference type="InterPro" id="IPR050307">
    <property type="entry name" value="Sterol_Desaturase_Related"/>
</dbReference>
<dbReference type="STRING" id="246409.I1BZI9"/>
<dbReference type="GeneID" id="93613295"/>
<evidence type="ECO:0000313" key="8">
    <source>
        <dbReference type="Proteomes" id="UP000009138"/>
    </source>
</evidence>
<feature type="transmembrane region" description="Helical" evidence="5">
    <location>
        <begin position="70"/>
        <end position="92"/>
    </location>
</feature>
<dbReference type="OrthoDB" id="408954at2759"/>
<dbReference type="RefSeq" id="XP_067517015.1">
    <property type="nucleotide sequence ID" value="XM_067660914.1"/>
</dbReference>
<dbReference type="InParanoid" id="I1BZI9"/>
<name>I1BZI9_RHIO9</name>
<keyword evidence="2 5" id="KW-0812">Transmembrane</keyword>
<dbReference type="PANTHER" id="PTHR11863">
    <property type="entry name" value="STEROL DESATURASE"/>
    <property type="match status" value="1"/>
</dbReference>
<dbReference type="InterPro" id="IPR006694">
    <property type="entry name" value="Fatty_acid_hydroxylase"/>
</dbReference>
<dbReference type="GO" id="GO:0016020">
    <property type="term" value="C:membrane"/>
    <property type="evidence" value="ECO:0007669"/>
    <property type="project" value="UniProtKB-SubCell"/>
</dbReference>
<comment type="subcellular location">
    <subcellularLocation>
        <location evidence="1">Membrane</location>
    </subcellularLocation>
</comment>
<dbReference type="GO" id="GO:0008610">
    <property type="term" value="P:lipid biosynthetic process"/>
    <property type="evidence" value="ECO:0007669"/>
    <property type="project" value="InterPro"/>
</dbReference>
<dbReference type="FunCoup" id="I1BZI9">
    <property type="interactions" value="108"/>
</dbReference>
<evidence type="ECO:0000256" key="4">
    <source>
        <dbReference type="ARBA" id="ARBA00023136"/>
    </source>
</evidence>
<evidence type="ECO:0000256" key="2">
    <source>
        <dbReference type="ARBA" id="ARBA00022692"/>
    </source>
</evidence>
<proteinExistence type="predicted"/>
<dbReference type="GO" id="GO:0005506">
    <property type="term" value="F:iron ion binding"/>
    <property type="evidence" value="ECO:0007669"/>
    <property type="project" value="InterPro"/>
</dbReference>
<dbReference type="EMBL" id="CH476735">
    <property type="protein sequence ID" value="EIE81619.1"/>
    <property type="molecule type" value="Genomic_DNA"/>
</dbReference>
<evidence type="ECO:0000256" key="5">
    <source>
        <dbReference type="SAM" id="Phobius"/>
    </source>
</evidence>
<evidence type="ECO:0000259" key="6">
    <source>
        <dbReference type="Pfam" id="PF04116"/>
    </source>
</evidence>
<keyword evidence="4 5" id="KW-0472">Membrane</keyword>